<protein>
    <recommendedName>
        <fullName evidence="3">Inosine/uridine-preferring nucleoside hydrolase domain-containing protein</fullName>
    </recommendedName>
</protein>
<gene>
    <name evidence="4" type="ORF">A3H68_02410</name>
</gene>
<evidence type="ECO:0000259" key="3">
    <source>
        <dbReference type="Pfam" id="PF01156"/>
    </source>
</evidence>
<dbReference type="Pfam" id="PF01156">
    <property type="entry name" value="IU_nuc_hydro"/>
    <property type="match status" value="1"/>
</dbReference>
<keyword evidence="1" id="KW-0378">Hydrolase</keyword>
<dbReference type="Proteomes" id="UP000176429">
    <property type="component" value="Unassembled WGS sequence"/>
</dbReference>
<proteinExistence type="predicted"/>
<dbReference type="SUPFAM" id="SSF53590">
    <property type="entry name" value="Nucleoside hydrolase"/>
    <property type="match status" value="1"/>
</dbReference>
<evidence type="ECO:0000313" key="4">
    <source>
        <dbReference type="EMBL" id="OHA41937.1"/>
    </source>
</evidence>
<accession>A0A1G2P0R1</accession>
<dbReference type="PANTHER" id="PTHR12304">
    <property type="entry name" value="INOSINE-URIDINE PREFERRING NUCLEOSIDE HYDROLASE"/>
    <property type="match status" value="1"/>
</dbReference>
<dbReference type="InterPro" id="IPR001910">
    <property type="entry name" value="Inosine/uridine_hydrolase_dom"/>
</dbReference>
<dbReference type="GO" id="GO:0008477">
    <property type="term" value="F:purine nucleosidase activity"/>
    <property type="evidence" value="ECO:0007669"/>
    <property type="project" value="TreeGrafter"/>
</dbReference>
<feature type="domain" description="Inosine/uridine-preferring nucleoside hydrolase" evidence="3">
    <location>
        <begin position="9"/>
        <end position="291"/>
    </location>
</feature>
<dbReference type="PANTHER" id="PTHR12304:SF4">
    <property type="entry name" value="URIDINE NUCLEOSIDASE"/>
    <property type="match status" value="1"/>
</dbReference>
<sequence length="307" mass="34349">MSNKNYKYIIDVDTGIDDALAIILASKTLREKVIGITTCGGNVRLEDATSNTLKVLDLARWDIPVYAGASKSIENSEFVHAYDYHGTNGICDVQIENNRKPENLAADDFIIETAKKNEMVIVCLATPTNLASALKKNKEIARNIKVVYIMGGALNVPGNQTEYAEYNFFQDPQAVRIVFENIKDVRIIPLDVTNQCIISDKEAALIRVVTPTDKFIKEAITNWYRFFGYPKKRQFELYDPLVVSATDNKNLLSFSDVKIGISVDGIKEGEIFLNGKYSVKIAQKVQTNDFKNYLLNNLDIVTGNDVS</sequence>
<dbReference type="EMBL" id="MHSH01000015">
    <property type="protein sequence ID" value="OHA41937.1"/>
    <property type="molecule type" value="Genomic_DNA"/>
</dbReference>
<keyword evidence="2" id="KW-0326">Glycosidase</keyword>
<dbReference type="GO" id="GO:0006152">
    <property type="term" value="P:purine nucleoside catabolic process"/>
    <property type="evidence" value="ECO:0007669"/>
    <property type="project" value="TreeGrafter"/>
</dbReference>
<dbReference type="InterPro" id="IPR023186">
    <property type="entry name" value="IUNH"/>
</dbReference>
<reference evidence="4 5" key="1">
    <citation type="journal article" date="2016" name="Nat. Commun.">
        <title>Thousands of microbial genomes shed light on interconnected biogeochemical processes in an aquifer system.</title>
        <authorList>
            <person name="Anantharaman K."/>
            <person name="Brown C.T."/>
            <person name="Hug L.A."/>
            <person name="Sharon I."/>
            <person name="Castelle C.J."/>
            <person name="Probst A.J."/>
            <person name="Thomas B.C."/>
            <person name="Singh A."/>
            <person name="Wilkins M.J."/>
            <person name="Karaoz U."/>
            <person name="Brodie E.L."/>
            <person name="Williams K.H."/>
            <person name="Hubbard S.S."/>
            <person name="Banfield J.F."/>
        </authorList>
    </citation>
    <scope>NUCLEOTIDE SEQUENCE [LARGE SCALE GENOMIC DNA]</scope>
</reference>
<name>A0A1G2P0R1_9BACT</name>
<evidence type="ECO:0000256" key="2">
    <source>
        <dbReference type="ARBA" id="ARBA00023295"/>
    </source>
</evidence>
<dbReference type="AlphaFoldDB" id="A0A1G2P0R1"/>
<organism evidence="4 5">
    <name type="scientific">Candidatus Taylorbacteria bacterium RIFCSPLOWO2_02_FULL_46_40</name>
    <dbReference type="NCBI Taxonomy" id="1802329"/>
    <lineage>
        <taxon>Bacteria</taxon>
        <taxon>Candidatus Tayloriibacteriota</taxon>
    </lineage>
</organism>
<dbReference type="Gene3D" id="3.90.245.10">
    <property type="entry name" value="Ribonucleoside hydrolase-like"/>
    <property type="match status" value="1"/>
</dbReference>
<comment type="caution">
    <text evidence="4">The sequence shown here is derived from an EMBL/GenBank/DDBJ whole genome shotgun (WGS) entry which is preliminary data.</text>
</comment>
<evidence type="ECO:0000256" key="1">
    <source>
        <dbReference type="ARBA" id="ARBA00022801"/>
    </source>
</evidence>
<dbReference type="InterPro" id="IPR036452">
    <property type="entry name" value="Ribo_hydro-like"/>
</dbReference>
<dbReference type="GO" id="GO:0005829">
    <property type="term" value="C:cytosol"/>
    <property type="evidence" value="ECO:0007669"/>
    <property type="project" value="TreeGrafter"/>
</dbReference>
<evidence type="ECO:0000313" key="5">
    <source>
        <dbReference type="Proteomes" id="UP000176429"/>
    </source>
</evidence>